<accession>A0ABU5MXP8</accession>
<dbReference type="CDD" id="cd16011">
    <property type="entry name" value="iPGM_like"/>
    <property type="match status" value="1"/>
</dbReference>
<comment type="similarity">
    <text evidence="4">Belongs to the BPG-independent phosphoglycerate mutase family. A-PGAM subfamily.</text>
</comment>
<evidence type="ECO:0000313" key="9">
    <source>
        <dbReference type="Proteomes" id="UP001290861"/>
    </source>
</evidence>
<evidence type="ECO:0000313" key="8">
    <source>
        <dbReference type="EMBL" id="MDZ8118988.1"/>
    </source>
</evidence>
<dbReference type="NCBIfam" id="NF003242">
    <property type="entry name" value="PRK04200.1"/>
    <property type="match status" value="1"/>
</dbReference>
<dbReference type="InterPro" id="IPR017850">
    <property type="entry name" value="Alkaline_phosphatase_core_sf"/>
</dbReference>
<dbReference type="Gene3D" id="3.30.70.2130">
    <property type="entry name" value="Metalloenzyme domain"/>
    <property type="match status" value="1"/>
</dbReference>
<dbReference type="GO" id="GO:0004619">
    <property type="term" value="F:phosphoglycerate mutase activity"/>
    <property type="evidence" value="ECO:0007669"/>
    <property type="project" value="UniProtKB-EC"/>
</dbReference>
<dbReference type="NCBIfam" id="TIGR00306">
    <property type="entry name" value="apgM"/>
    <property type="match status" value="1"/>
</dbReference>
<dbReference type="Pfam" id="PF10143">
    <property type="entry name" value="PhosphMutase"/>
    <property type="match status" value="1"/>
</dbReference>
<gene>
    <name evidence="8" type="ORF">P9H32_10140</name>
</gene>
<dbReference type="InterPro" id="IPR023665">
    <property type="entry name" value="ApgAM_prokaryotes"/>
</dbReference>
<evidence type="ECO:0000256" key="2">
    <source>
        <dbReference type="ARBA" id="ARBA00002315"/>
    </source>
</evidence>
<dbReference type="PANTHER" id="PTHR31209:SF4">
    <property type="entry name" value="2,3-BISPHOSPHOGLYCERATE-INDEPENDENT PHOSPHOGLYCERATE MUTASE"/>
    <property type="match status" value="1"/>
</dbReference>
<dbReference type="Pfam" id="PF01676">
    <property type="entry name" value="Metalloenzyme"/>
    <property type="match status" value="1"/>
</dbReference>
<organism evidence="8 9">
    <name type="scientific">Pontiella agarivorans</name>
    <dbReference type="NCBI Taxonomy" id="3038953"/>
    <lineage>
        <taxon>Bacteria</taxon>
        <taxon>Pseudomonadati</taxon>
        <taxon>Kiritimatiellota</taxon>
        <taxon>Kiritimatiellia</taxon>
        <taxon>Kiritimatiellales</taxon>
        <taxon>Pontiellaceae</taxon>
        <taxon>Pontiella</taxon>
    </lineage>
</organism>
<evidence type="ECO:0000259" key="7">
    <source>
        <dbReference type="Pfam" id="PF01676"/>
    </source>
</evidence>
<comment type="caution">
    <text evidence="8">The sequence shown here is derived from an EMBL/GenBank/DDBJ whole genome shotgun (WGS) entry which is preliminary data.</text>
</comment>
<dbReference type="NCBIfam" id="TIGR02535">
    <property type="entry name" value="hyp_Hser_kinase"/>
    <property type="match status" value="1"/>
</dbReference>
<dbReference type="InterPro" id="IPR006124">
    <property type="entry name" value="Metalloenzyme"/>
</dbReference>
<evidence type="ECO:0000256" key="1">
    <source>
        <dbReference type="ARBA" id="ARBA00000370"/>
    </source>
</evidence>
<keyword evidence="9" id="KW-1185">Reference proteome</keyword>
<evidence type="ECO:0000256" key="5">
    <source>
        <dbReference type="ARBA" id="ARBA00023152"/>
    </source>
</evidence>
<sequence length="399" mass="43221">MKYVFLCGDGMGDYPVEALGNKTPLQAANCPTIRKFAALGETRMVQTVPDGLPPGSDVANMALLGYDASLNYTGRAPIEAAGADLPMNPTDVAFRCNLVTVTEDGIMDDYSAGHITTEEAHALVHSLQEALGTDGLTFHPGVQYRHILVWNHGPAECHCEPPHEFTDKPVAENLPAGNREDEIRDLMEKSKAVFADHPVNQKRIAEGKKPATQIWLWGQGNAMQLETYKALYGLGGGVISAVDLLKGIAKLAGLEAPDVEGATGFLDTNYQGKIDAAFEILEREDFVYVHIEAPDECGHMGDAEKKTFAIEEFDAKVCAPVFQWLESRGEDYTLVLCTDHRTPVALKGHTSEPVPMTVVKGPVGNIEKQAPFDEEVNGGNAQGMACLWIQDILKNASSD</sequence>
<dbReference type="EMBL" id="JARVCO010000010">
    <property type="protein sequence ID" value="MDZ8118988.1"/>
    <property type="molecule type" value="Genomic_DNA"/>
</dbReference>
<evidence type="ECO:0000256" key="3">
    <source>
        <dbReference type="ARBA" id="ARBA00004921"/>
    </source>
</evidence>
<proteinExistence type="inferred from homology"/>
<keyword evidence="5" id="KW-0324">Glycolysis</keyword>
<comment type="catalytic activity">
    <reaction evidence="1">
        <text>(2R)-2-phosphoglycerate = (2R)-3-phosphoglycerate</text>
        <dbReference type="Rhea" id="RHEA:15901"/>
        <dbReference type="ChEBI" id="CHEBI:58272"/>
        <dbReference type="ChEBI" id="CHEBI:58289"/>
        <dbReference type="EC" id="5.4.2.12"/>
    </reaction>
</comment>
<dbReference type="Proteomes" id="UP001290861">
    <property type="component" value="Unassembled WGS sequence"/>
</dbReference>
<dbReference type="SUPFAM" id="SSF53649">
    <property type="entry name" value="Alkaline phosphatase-like"/>
    <property type="match status" value="1"/>
</dbReference>
<reference evidence="8 9" key="1">
    <citation type="journal article" date="2024" name="Appl. Environ. Microbiol.">
        <title>Pontiella agarivorans sp. nov., a novel marine anaerobic bacterium capable of degrading macroalgal polysaccharides and fixing nitrogen.</title>
        <authorList>
            <person name="Liu N."/>
            <person name="Kivenson V."/>
            <person name="Peng X."/>
            <person name="Cui Z."/>
            <person name="Lankiewicz T.S."/>
            <person name="Gosselin K.M."/>
            <person name="English C.J."/>
            <person name="Blair E.M."/>
            <person name="O'Malley M.A."/>
            <person name="Valentine D.L."/>
        </authorList>
    </citation>
    <scope>NUCLEOTIDE SEQUENCE [LARGE SCALE GENOMIC DNA]</scope>
    <source>
        <strain evidence="8 9">NLcol2</strain>
    </source>
</reference>
<evidence type="ECO:0000256" key="6">
    <source>
        <dbReference type="ARBA" id="ARBA00023235"/>
    </source>
</evidence>
<dbReference type="PIRSF" id="PIRSF006392">
    <property type="entry name" value="IPGAM_arch"/>
    <property type="match status" value="1"/>
</dbReference>
<dbReference type="PANTHER" id="PTHR31209">
    <property type="entry name" value="COFACTOR-INDEPENDENT PHOSPHOGLYCERATE MUTASE"/>
    <property type="match status" value="1"/>
</dbReference>
<dbReference type="InterPro" id="IPR042253">
    <property type="entry name" value="Pglycerate_mutase_ApgM_sf"/>
</dbReference>
<comment type="function">
    <text evidence="2">Catalyzes the interconversion of 2-phosphoglycerate and 3-phosphoglycerate.</text>
</comment>
<keyword evidence="6 8" id="KW-0413">Isomerase</keyword>
<name>A0ABU5MXP8_9BACT</name>
<dbReference type="InterPro" id="IPR004456">
    <property type="entry name" value="Pglycerate_mutase_ApgM"/>
</dbReference>
<feature type="domain" description="Metalloenzyme" evidence="7">
    <location>
        <begin position="1"/>
        <end position="363"/>
    </location>
</feature>
<dbReference type="RefSeq" id="WP_322608781.1">
    <property type="nucleotide sequence ID" value="NZ_JARVCO010000010.1"/>
</dbReference>
<dbReference type="EC" id="5.4.2.12" evidence="8"/>
<protein>
    <submittedName>
        <fullName evidence="8">Cofactor-independent phosphoglycerate mutase</fullName>
        <ecNumber evidence="8">5.4.2.12</ecNumber>
    </submittedName>
</protein>
<dbReference type="Gene3D" id="3.40.720.10">
    <property type="entry name" value="Alkaline Phosphatase, subunit A"/>
    <property type="match status" value="1"/>
</dbReference>
<evidence type="ECO:0000256" key="4">
    <source>
        <dbReference type="ARBA" id="ARBA00005524"/>
    </source>
</evidence>
<comment type="pathway">
    <text evidence="3">Carbohydrate degradation.</text>
</comment>